<name>A0A5C1I0M2_9SPHI</name>
<sequence>MQRICILIVSFWFLLVLLHNPCAFGQGSAPSKTGYLPDAAEEDWPADTGNNRAFFEGLKHIPIRRHKGFLSTGGSIREVYEYFKNYLWGIGPQDSNGIPPMNSYRYYRYLKDC</sequence>
<keyword evidence="2" id="KW-1185">Reference proteome</keyword>
<dbReference type="OrthoDB" id="311329at2"/>
<evidence type="ECO:0000313" key="1">
    <source>
        <dbReference type="EMBL" id="QEM11722.1"/>
    </source>
</evidence>
<accession>A0A5C1I0M2</accession>
<protein>
    <submittedName>
        <fullName evidence="1">Uncharacterized protein</fullName>
    </submittedName>
</protein>
<dbReference type="RefSeq" id="WP_112567610.1">
    <property type="nucleotide sequence ID" value="NZ_CP043450.1"/>
</dbReference>
<dbReference type="Proteomes" id="UP000251402">
    <property type="component" value="Chromosome"/>
</dbReference>
<gene>
    <name evidence="1" type="ORF">DEO27_017375</name>
</gene>
<proteinExistence type="predicted"/>
<reference evidence="1" key="1">
    <citation type="submission" date="2019-08" db="EMBL/GenBank/DDBJ databases">
        <title>Comparative genome analysis confer to the adaptation heavy metal polluted environment.</title>
        <authorList>
            <person name="Li Y."/>
        </authorList>
    </citation>
    <scope>NUCLEOTIDE SEQUENCE [LARGE SCALE GENOMIC DNA]</scope>
    <source>
        <strain evidence="1">P1</strain>
    </source>
</reference>
<dbReference type="AlphaFoldDB" id="A0A5C1I0M2"/>
<dbReference type="EMBL" id="CP043450">
    <property type="protein sequence ID" value="QEM11722.1"/>
    <property type="molecule type" value="Genomic_DNA"/>
</dbReference>
<dbReference type="KEGG" id="mrub:DEO27_017375"/>
<organism evidence="1 2">
    <name type="scientific">Mucilaginibacter rubeus</name>
    <dbReference type="NCBI Taxonomy" id="2027860"/>
    <lineage>
        <taxon>Bacteria</taxon>
        <taxon>Pseudomonadati</taxon>
        <taxon>Bacteroidota</taxon>
        <taxon>Sphingobacteriia</taxon>
        <taxon>Sphingobacteriales</taxon>
        <taxon>Sphingobacteriaceae</taxon>
        <taxon>Mucilaginibacter</taxon>
    </lineage>
</organism>
<evidence type="ECO:0000313" key="2">
    <source>
        <dbReference type="Proteomes" id="UP000251402"/>
    </source>
</evidence>